<protein>
    <submittedName>
        <fullName evidence="2">Uncharacterized protein</fullName>
    </submittedName>
</protein>
<evidence type="ECO:0000256" key="1">
    <source>
        <dbReference type="SAM" id="MobiDB-lite"/>
    </source>
</evidence>
<feature type="compositionally biased region" description="Low complexity" evidence="1">
    <location>
        <begin position="10"/>
        <end position="24"/>
    </location>
</feature>
<accession>A0A7X1WC26</accession>
<comment type="caution">
    <text evidence="2">The sequence shown here is derived from an EMBL/GenBank/DDBJ whole genome shotgun (WGS) entry which is preliminary data.</text>
</comment>
<reference evidence="2 3" key="1">
    <citation type="submission" date="2019-10" db="EMBL/GenBank/DDBJ databases">
        <title>Evaluation of single-gene subtyping targets for Pseudomonas.</title>
        <authorList>
            <person name="Reichler S.J."/>
            <person name="Orsi R.H."/>
            <person name="Wiedmann M."/>
            <person name="Martin N.H."/>
            <person name="Murphy S.I."/>
        </authorList>
    </citation>
    <scope>NUCLEOTIDE SEQUENCE [LARGE SCALE GENOMIC DNA]</scope>
    <source>
        <strain evidence="2 3">FSL R10-3257</strain>
    </source>
</reference>
<evidence type="ECO:0000313" key="2">
    <source>
        <dbReference type="EMBL" id="MQT48981.1"/>
    </source>
</evidence>
<name>A0A7X1WC26_9PSED</name>
<evidence type="ECO:0000313" key="3">
    <source>
        <dbReference type="Proteomes" id="UP000441404"/>
    </source>
</evidence>
<sequence>MNNTFKNLISKTDSAAQTSASTAPTPALSKLEAAIMRDVEASSVAATTAHPLAAYLALKPDGTKAKGYVSVRVTESSTELENIYKEMTQNEPTGAMAQNMRAKVDQMMVLEILAKGNPDLKKLIDKAEFIATRRSEVNQLLALTDKSLEEYLS</sequence>
<gene>
    <name evidence="2" type="ORF">GHO40_19950</name>
</gene>
<dbReference type="RefSeq" id="WP_044272848.1">
    <property type="nucleotide sequence ID" value="NZ_WIWJ01000042.1"/>
</dbReference>
<organism evidence="2 3">
    <name type="scientific">Pseudomonas helleri</name>
    <dbReference type="NCBI Taxonomy" id="1608996"/>
    <lineage>
        <taxon>Bacteria</taxon>
        <taxon>Pseudomonadati</taxon>
        <taxon>Pseudomonadota</taxon>
        <taxon>Gammaproteobacteria</taxon>
        <taxon>Pseudomonadales</taxon>
        <taxon>Pseudomonadaceae</taxon>
        <taxon>Pseudomonas</taxon>
    </lineage>
</organism>
<proteinExistence type="predicted"/>
<feature type="region of interest" description="Disordered" evidence="1">
    <location>
        <begin position="1"/>
        <end position="24"/>
    </location>
</feature>
<dbReference type="EMBL" id="WIWJ01000042">
    <property type="protein sequence ID" value="MQT48981.1"/>
    <property type="molecule type" value="Genomic_DNA"/>
</dbReference>
<dbReference type="Proteomes" id="UP000441404">
    <property type="component" value="Unassembled WGS sequence"/>
</dbReference>
<dbReference type="AlphaFoldDB" id="A0A7X1WC26"/>